<accession>A0A7J5AT99</accession>
<dbReference type="PANTHER" id="PTHR43135">
    <property type="entry name" value="ALPHA-D-RIBOSE 1-METHYLPHOSPHONATE 5-TRIPHOSPHATE DIPHOSPHATASE"/>
    <property type="match status" value="1"/>
</dbReference>
<feature type="domain" description="Amidohydrolase-related" evidence="2">
    <location>
        <begin position="79"/>
        <end position="417"/>
    </location>
</feature>
<dbReference type="InterPro" id="IPR006680">
    <property type="entry name" value="Amidohydro-rel"/>
</dbReference>
<dbReference type="RefSeq" id="WP_150898398.1">
    <property type="nucleotide sequence ID" value="NZ_WAAU01000003.1"/>
</dbReference>
<evidence type="ECO:0000256" key="1">
    <source>
        <dbReference type="SAM" id="SignalP"/>
    </source>
</evidence>
<keyword evidence="4" id="KW-1185">Reference proteome</keyword>
<dbReference type="GO" id="GO:0016810">
    <property type="term" value="F:hydrolase activity, acting on carbon-nitrogen (but not peptide) bonds"/>
    <property type="evidence" value="ECO:0007669"/>
    <property type="project" value="InterPro"/>
</dbReference>
<gene>
    <name evidence="3" type="ORF">F7018_02525</name>
</gene>
<dbReference type="SUPFAM" id="SSF51556">
    <property type="entry name" value="Metallo-dependent hydrolases"/>
    <property type="match status" value="1"/>
</dbReference>
<dbReference type="InterPro" id="IPR051781">
    <property type="entry name" value="Metallo-dep_Hydrolase"/>
</dbReference>
<dbReference type="Gene3D" id="3.30.110.90">
    <property type="entry name" value="Amidohydrolase"/>
    <property type="match status" value="1"/>
</dbReference>
<dbReference type="AlphaFoldDB" id="A0A7J5AT99"/>
<protein>
    <submittedName>
        <fullName evidence="3">Amidohydrolase family protein</fullName>
    </submittedName>
</protein>
<dbReference type="Gene3D" id="1.20.58.520">
    <property type="entry name" value="Amidohydrolase"/>
    <property type="match status" value="1"/>
</dbReference>
<comment type="caution">
    <text evidence="3">The sequence shown here is derived from an EMBL/GenBank/DDBJ whole genome shotgun (WGS) entry which is preliminary data.</text>
</comment>
<dbReference type="EMBL" id="WAAU01000003">
    <property type="protein sequence ID" value="KAB1160769.1"/>
    <property type="molecule type" value="Genomic_DNA"/>
</dbReference>
<dbReference type="Proteomes" id="UP000467305">
    <property type="component" value="Unassembled WGS sequence"/>
</dbReference>
<dbReference type="SUPFAM" id="SSF51338">
    <property type="entry name" value="Composite domain of metallo-dependent hydrolases"/>
    <property type="match status" value="2"/>
</dbReference>
<dbReference type="Gene3D" id="2.30.40.10">
    <property type="entry name" value="Urease, subunit C, domain 1"/>
    <property type="match status" value="1"/>
</dbReference>
<dbReference type="Pfam" id="PF01979">
    <property type="entry name" value="Amidohydro_1"/>
    <property type="match status" value="1"/>
</dbReference>
<reference evidence="3 4" key="1">
    <citation type="submission" date="2019-09" db="EMBL/GenBank/DDBJ databases">
        <authorList>
            <person name="Cao W.R."/>
        </authorList>
    </citation>
    <scope>NUCLEOTIDE SEQUENCE [LARGE SCALE GENOMIC DNA]</scope>
    <source>
        <strain evidence="4">a4</strain>
    </source>
</reference>
<feature type="chain" id="PRO_5029888504" evidence="1">
    <location>
        <begin position="22"/>
        <end position="437"/>
    </location>
</feature>
<dbReference type="InterPro" id="IPR032466">
    <property type="entry name" value="Metal_Hydrolase"/>
</dbReference>
<dbReference type="OrthoDB" id="9815657at2"/>
<feature type="signal peptide" evidence="1">
    <location>
        <begin position="1"/>
        <end position="21"/>
    </location>
</feature>
<dbReference type="InterPro" id="IPR011059">
    <property type="entry name" value="Metal-dep_hydrolase_composite"/>
</dbReference>
<evidence type="ECO:0000313" key="4">
    <source>
        <dbReference type="Proteomes" id="UP000467305"/>
    </source>
</evidence>
<keyword evidence="1" id="KW-0732">Signal</keyword>
<keyword evidence="3" id="KW-0378">Hydrolase</keyword>
<dbReference type="Gene3D" id="3.40.50.10910">
    <property type="entry name" value="Amidohydrolase"/>
    <property type="match status" value="1"/>
</dbReference>
<evidence type="ECO:0000259" key="2">
    <source>
        <dbReference type="Pfam" id="PF01979"/>
    </source>
</evidence>
<proteinExistence type="predicted"/>
<organism evidence="3 4">
    <name type="scientific">Tenacibaculum aiptasiae</name>
    <dbReference type="NCBI Taxonomy" id="426481"/>
    <lineage>
        <taxon>Bacteria</taxon>
        <taxon>Pseudomonadati</taxon>
        <taxon>Bacteroidota</taxon>
        <taxon>Flavobacteriia</taxon>
        <taxon>Flavobacteriales</taxon>
        <taxon>Flavobacteriaceae</taxon>
        <taxon>Tenacibaculum</taxon>
    </lineage>
</organism>
<dbReference type="PANTHER" id="PTHR43135:SF3">
    <property type="entry name" value="ALPHA-D-RIBOSE 1-METHYLPHOSPHONATE 5-TRIPHOSPHATE DIPHOSPHATASE"/>
    <property type="match status" value="1"/>
</dbReference>
<sequence length="437" mass="50839">MIKFNFKVLLFFFIVITNSQAQNKKILIKNVHIIPMDVDTILKNYNVLIHKNRIEKIAPNSSLLKWKYDTLIKGTNKYLLPGFAEMHFHNQTDIKNEFKLLVANGITSARNMAEDKKQDQIKNKKLSEKLTIAPKYYTTGPYLQRKDLKTEEEVVSVVSYHKKRGYDYIKLADNLPKNIYLKLLREAQKNQLEVIGHGQRKMPLEYSLRMKSIAHIEEFMNIFSEKERESSVFLKKAAKQIKTSGVYVSPTLGIFDMISNYADNDRHEELLKKEELKYLPNYYKDYWVSDSVHYRKYEWFTSKKSLKRLAKELQWQQMFTKLLHNEGVPLLTSSDTYGLFLPGFSLHTELEFINKSGLTTYETLKTATIIPARYFNAVSEEGSVSEGKNANLVLLEDNPLENITNTRKIAGVFVKGNFLSKSKIDKVLREVKNSCKQ</sequence>
<evidence type="ECO:0000313" key="3">
    <source>
        <dbReference type="EMBL" id="KAB1160769.1"/>
    </source>
</evidence>
<name>A0A7J5AT99_9FLAO</name>